<name>A0ABM0JL36_APLCA</name>
<feature type="signal peptide" evidence="2">
    <location>
        <begin position="1"/>
        <end position="23"/>
    </location>
</feature>
<gene>
    <name evidence="4" type="primary">LOC101852401</name>
</gene>
<sequence length="353" mass="38336">MMPKNMKTCLLFLVIALLAHTSAHRLSNLFYLRYLPPSPQNVDRSADTTTDTQDRELGTSPDTLVVDNLLNNIGTNHPIYKPSPVDKSGTGVNGADRSRMFNGDGTPNGNRAGMLPFRPQAVVPVNTDRAGGNTVDDMLSNLMSSRPTYIVDRDRDIGGPDPTDPQLPSGQPSNPAPSPSLPLPMPVAPVYPGRSKNSNGAVIITDNGAVFLRNSKTDPKAVTENVATPDDRDGNNNSTFVEPIVNDKPFEAANLDKWLNPDKETGKTSHSNEEDTTKDSDNSSNSSDDSDDDNSSNSKDDSEERGESGRSLNFPLNREFTVPPFSPYSGFDKDDNNNEQDENKKEILSVNGE</sequence>
<feature type="region of interest" description="Disordered" evidence="1">
    <location>
        <begin position="40"/>
        <end position="60"/>
    </location>
</feature>
<evidence type="ECO:0000256" key="1">
    <source>
        <dbReference type="SAM" id="MobiDB-lite"/>
    </source>
</evidence>
<organism evidence="3 4">
    <name type="scientific">Aplysia californica</name>
    <name type="common">California sea hare</name>
    <dbReference type="NCBI Taxonomy" id="6500"/>
    <lineage>
        <taxon>Eukaryota</taxon>
        <taxon>Metazoa</taxon>
        <taxon>Spiralia</taxon>
        <taxon>Lophotrochozoa</taxon>
        <taxon>Mollusca</taxon>
        <taxon>Gastropoda</taxon>
        <taxon>Heterobranchia</taxon>
        <taxon>Euthyneura</taxon>
        <taxon>Tectipleura</taxon>
        <taxon>Aplysiida</taxon>
        <taxon>Aplysioidea</taxon>
        <taxon>Aplysiidae</taxon>
        <taxon>Aplysia</taxon>
    </lineage>
</organism>
<feature type="compositionally biased region" description="Polar residues" evidence="1">
    <location>
        <begin position="40"/>
        <end position="51"/>
    </location>
</feature>
<evidence type="ECO:0000313" key="4">
    <source>
        <dbReference type="RefSeq" id="XP_005096243.1"/>
    </source>
</evidence>
<dbReference type="Proteomes" id="UP000694888">
    <property type="component" value="Unplaced"/>
</dbReference>
<dbReference type="GeneID" id="101852401"/>
<protein>
    <submittedName>
        <fullName evidence="4">Uncharacterized protein LOC101852401</fullName>
    </submittedName>
</protein>
<evidence type="ECO:0000256" key="2">
    <source>
        <dbReference type="SAM" id="SignalP"/>
    </source>
</evidence>
<reference evidence="4" key="1">
    <citation type="submission" date="2025-08" db="UniProtKB">
        <authorList>
            <consortium name="RefSeq"/>
        </authorList>
    </citation>
    <scope>IDENTIFICATION</scope>
</reference>
<accession>A0ABM0JL36</accession>
<feature type="compositionally biased region" description="Pro residues" evidence="1">
    <location>
        <begin position="174"/>
        <end position="189"/>
    </location>
</feature>
<feature type="region of interest" description="Disordered" evidence="1">
    <location>
        <begin position="151"/>
        <end position="198"/>
    </location>
</feature>
<dbReference type="RefSeq" id="XP_005096243.1">
    <property type="nucleotide sequence ID" value="XM_005096186.2"/>
</dbReference>
<feature type="compositionally biased region" description="Basic and acidic residues" evidence="1">
    <location>
        <begin position="331"/>
        <end position="347"/>
    </location>
</feature>
<evidence type="ECO:0000313" key="3">
    <source>
        <dbReference type="Proteomes" id="UP000694888"/>
    </source>
</evidence>
<feature type="region of interest" description="Disordered" evidence="1">
    <location>
        <begin position="221"/>
        <end position="353"/>
    </location>
</feature>
<keyword evidence="2" id="KW-0732">Signal</keyword>
<keyword evidence="3" id="KW-1185">Reference proteome</keyword>
<proteinExistence type="predicted"/>
<feature type="chain" id="PRO_5046018538" evidence="2">
    <location>
        <begin position="24"/>
        <end position="353"/>
    </location>
</feature>
<feature type="compositionally biased region" description="Basic and acidic residues" evidence="1">
    <location>
        <begin position="298"/>
        <end position="308"/>
    </location>
</feature>
<feature type="compositionally biased region" description="Basic and acidic residues" evidence="1">
    <location>
        <begin position="259"/>
        <end position="281"/>
    </location>
</feature>